<reference evidence="4 5" key="1">
    <citation type="submission" date="2025-04" db="UniProtKB">
        <authorList>
            <consortium name="RefSeq"/>
        </authorList>
    </citation>
    <scope>IDENTIFICATION</scope>
    <source>
        <tissue evidence="4 5">Whole sample</tissue>
    </source>
</reference>
<name>A0A8B8DJK5_CRAVI</name>
<feature type="region of interest" description="Disordered" evidence="1">
    <location>
        <begin position="152"/>
        <end position="207"/>
    </location>
</feature>
<protein>
    <submittedName>
        <fullName evidence="4 5">Zinc metalloproteinase nas-14-like</fullName>
    </submittedName>
</protein>
<feature type="signal peptide" evidence="2">
    <location>
        <begin position="1"/>
        <end position="21"/>
    </location>
</feature>
<evidence type="ECO:0000256" key="1">
    <source>
        <dbReference type="SAM" id="MobiDB-lite"/>
    </source>
</evidence>
<evidence type="ECO:0000313" key="5">
    <source>
        <dbReference type="RefSeq" id="XP_022327172.1"/>
    </source>
</evidence>
<dbReference type="GeneID" id="111126671"/>
<evidence type="ECO:0000256" key="2">
    <source>
        <dbReference type="SAM" id="SignalP"/>
    </source>
</evidence>
<accession>A0A8B8DJK5</accession>
<dbReference type="RefSeq" id="XP_022327172.1">
    <property type="nucleotide sequence ID" value="XM_022471464.1"/>
</dbReference>
<gene>
    <name evidence="4 5" type="primary">LOC111126671</name>
</gene>
<organism evidence="3 4">
    <name type="scientific">Crassostrea virginica</name>
    <name type="common">Eastern oyster</name>
    <dbReference type="NCBI Taxonomy" id="6565"/>
    <lineage>
        <taxon>Eukaryota</taxon>
        <taxon>Metazoa</taxon>
        <taxon>Spiralia</taxon>
        <taxon>Lophotrochozoa</taxon>
        <taxon>Mollusca</taxon>
        <taxon>Bivalvia</taxon>
        <taxon>Autobranchia</taxon>
        <taxon>Pteriomorphia</taxon>
        <taxon>Ostreida</taxon>
        <taxon>Ostreoidea</taxon>
        <taxon>Ostreidae</taxon>
        <taxon>Crassostrea</taxon>
    </lineage>
</organism>
<dbReference type="AlphaFoldDB" id="A0A8B8DJK5"/>
<sequence>MTKWPLLFISVFICVRQSMESMPSCQDIFAMGDSLMCTTCGAEINTRCRINLLDENPAVVAPYLEILRTTSLLACFYSDASYLNPESHVIAICKPGSMCGSVRSGDSYIRGCVSHNSAHTQKCSEDFCNHSFDSTDLDMVNIILLKYVTSPKSTSTTTTTTTTATTTRTTTQPSTTTTTTPPITTSATTETRPASRTTIPSTTPTTRSSLTSAIIPTIVIKTTTENHHTNVTARACEGNPSILCHSENPFCPFFDGVTGICSTLITESSLNFFGRCALYCNKCQDYCDVMAAKLTTTTTTTTTITTTPQRTTMLSATSSDGVQFKTCRENPKFVCYNRPEFCSIVNNMTGMCTRNPLVDSIEFFHRCSLYCNRCEEYCDIVATFLTTLVSHQSTEQTLQPLNTR</sequence>
<keyword evidence="3" id="KW-1185">Reference proteome</keyword>
<proteinExistence type="predicted"/>
<keyword evidence="2" id="KW-0732">Signal</keyword>
<dbReference type="Proteomes" id="UP000694844">
    <property type="component" value="Chromosome 3"/>
</dbReference>
<dbReference type="RefSeq" id="XP_022327171.1">
    <property type="nucleotide sequence ID" value="XM_022471463.1"/>
</dbReference>
<dbReference type="KEGG" id="cvn:111126671"/>
<evidence type="ECO:0000313" key="3">
    <source>
        <dbReference type="Proteomes" id="UP000694844"/>
    </source>
</evidence>
<feature type="chain" id="PRO_5044666304" evidence="2">
    <location>
        <begin position="22"/>
        <end position="404"/>
    </location>
</feature>
<evidence type="ECO:0000313" key="4">
    <source>
        <dbReference type="RefSeq" id="XP_022327171.1"/>
    </source>
</evidence>